<evidence type="ECO:0000313" key="3">
    <source>
        <dbReference type="Proteomes" id="UP001417504"/>
    </source>
</evidence>
<sequence length="197" mass="22316">MDGLLYPRETRQAGIVIRSPQATVSLEDRLTTRSSDDEEVLEYYGTGRRNFEMAASLTTEPSSDNDFTRGYMREMIDEGFASTKRRAGEFWSKHHAQRHTEVRDEETGCDTRRDQQGRQDRHPGRERGDEGHVVISYTEHHFHRVADVARKDDDVSGDVTGASGLEGRRRGSRGGPGRFRAVANRVYDVDGRLNSSV</sequence>
<protein>
    <submittedName>
        <fullName evidence="2">Uncharacterized protein</fullName>
    </submittedName>
</protein>
<dbReference type="Proteomes" id="UP001417504">
    <property type="component" value="Unassembled WGS sequence"/>
</dbReference>
<dbReference type="AlphaFoldDB" id="A0AAP0NXV1"/>
<evidence type="ECO:0000256" key="1">
    <source>
        <dbReference type="SAM" id="MobiDB-lite"/>
    </source>
</evidence>
<accession>A0AAP0NXV1</accession>
<dbReference type="EMBL" id="JBBNAE010000005">
    <property type="protein sequence ID" value="KAK9123053.1"/>
    <property type="molecule type" value="Genomic_DNA"/>
</dbReference>
<feature type="region of interest" description="Disordered" evidence="1">
    <location>
        <begin position="148"/>
        <end position="178"/>
    </location>
</feature>
<gene>
    <name evidence="2" type="ORF">Sjap_012655</name>
</gene>
<name>A0AAP0NXV1_9MAGN</name>
<keyword evidence="3" id="KW-1185">Reference proteome</keyword>
<feature type="region of interest" description="Disordered" evidence="1">
    <location>
        <begin position="91"/>
        <end position="130"/>
    </location>
</feature>
<organism evidence="2 3">
    <name type="scientific">Stephania japonica</name>
    <dbReference type="NCBI Taxonomy" id="461633"/>
    <lineage>
        <taxon>Eukaryota</taxon>
        <taxon>Viridiplantae</taxon>
        <taxon>Streptophyta</taxon>
        <taxon>Embryophyta</taxon>
        <taxon>Tracheophyta</taxon>
        <taxon>Spermatophyta</taxon>
        <taxon>Magnoliopsida</taxon>
        <taxon>Ranunculales</taxon>
        <taxon>Menispermaceae</taxon>
        <taxon>Menispermoideae</taxon>
        <taxon>Cissampelideae</taxon>
        <taxon>Stephania</taxon>
    </lineage>
</organism>
<proteinExistence type="predicted"/>
<comment type="caution">
    <text evidence="2">The sequence shown here is derived from an EMBL/GenBank/DDBJ whole genome shotgun (WGS) entry which is preliminary data.</text>
</comment>
<evidence type="ECO:0000313" key="2">
    <source>
        <dbReference type="EMBL" id="KAK9123053.1"/>
    </source>
</evidence>
<reference evidence="2 3" key="1">
    <citation type="submission" date="2024-01" db="EMBL/GenBank/DDBJ databases">
        <title>Genome assemblies of Stephania.</title>
        <authorList>
            <person name="Yang L."/>
        </authorList>
    </citation>
    <scope>NUCLEOTIDE SEQUENCE [LARGE SCALE GENOMIC DNA]</scope>
    <source>
        <strain evidence="2">QJT</strain>
        <tissue evidence="2">Leaf</tissue>
    </source>
</reference>